<gene>
    <name evidence="1" type="ORF">CLUMA_CG015505</name>
</gene>
<dbReference type="Proteomes" id="UP000183832">
    <property type="component" value="Unassembled WGS sequence"/>
</dbReference>
<dbReference type="AlphaFoldDB" id="A0A1J1IQ82"/>
<evidence type="ECO:0000313" key="2">
    <source>
        <dbReference type="Proteomes" id="UP000183832"/>
    </source>
</evidence>
<protein>
    <submittedName>
        <fullName evidence="1">CLUMA_CG015505, isoform A</fullName>
    </submittedName>
</protein>
<reference evidence="1 2" key="1">
    <citation type="submission" date="2015-04" db="EMBL/GenBank/DDBJ databases">
        <authorList>
            <person name="Syromyatnikov M.Y."/>
            <person name="Popov V.N."/>
        </authorList>
    </citation>
    <scope>NUCLEOTIDE SEQUENCE [LARGE SCALE GENOMIC DNA]</scope>
</reference>
<organism evidence="1 2">
    <name type="scientific">Clunio marinus</name>
    <dbReference type="NCBI Taxonomy" id="568069"/>
    <lineage>
        <taxon>Eukaryota</taxon>
        <taxon>Metazoa</taxon>
        <taxon>Ecdysozoa</taxon>
        <taxon>Arthropoda</taxon>
        <taxon>Hexapoda</taxon>
        <taxon>Insecta</taxon>
        <taxon>Pterygota</taxon>
        <taxon>Neoptera</taxon>
        <taxon>Endopterygota</taxon>
        <taxon>Diptera</taxon>
        <taxon>Nematocera</taxon>
        <taxon>Chironomoidea</taxon>
        <taxon>Chironomidae</taxon>
        <taxon>Clunio</taxon>
    </lineage>
</organism>
<evidence type="ECO:0000313" key="1">
    <source>
        <dbReference type="EMBL" id="CRL01890.1"/>
    </source>
</evidence>
<name>A0A1J1IQ82_9DIPT</name>
<proteinExistence type="predicted"/>
<dbReference type="EMBL" id="CVRI01000057">
    <property type="protein sequence ID" value="CRL01890.1"/>
    <property type="molecule type" value="Genomic_DNA"/>
</dbReference>
<keyword evidence="2" id="KW-1185">Reference proteome</keyword>
<accession>A0A1J1IQ82</accession>
<sequence>MFLNENFQFSGAFGKLGRYLTNFLKTRGKLQQEMNIPVFETVTASSINVTLTFMPISHILKCSVNVARNLNYQSSKPDIWKNHNNV</sequence>